<evidence type="ECO:0008006" key="3">
    <source>
        <dbReference type="Google" id="ProtNLM"/>
    </source>
</evidence>
<dbReference type="CDD" id="cd06260">
    <property type="entry name" value="DUF820-like"/>
    <property type="match status" value="1"/>
</dbReference>
<proteinExistence type="predicted"/>
<name>A0ABU7TIY7_9HYPH</name>
<comment type="caution">
    <text evidence="1">The sequence shown here is derived from an EMBL/GenBank/DDBJ whole genome shotgun (WGS) entry which is preliminary data.</text>
</comment>
<dbReference type="InterPro" id="IPR011335">
    <property type="entry name" value="Restrct_endonuc-II-like"/>
</dbReference>
<dbReference type="SUPFAM" id="SSF52980">
    <property type="entry name" value="Restriction endonuclease-like"/>
    <property type="match status" value="1"/>
</dbReference>
<accession>A0ABU7TIY7</accession>
<dbReference type="InterPro" id="IPR012296">
    <property type="entry name" value="Nuclease_put_TT1808"/>
</dbReference>
<reference evidence="1 2" key="1">
    <citation type="journal article" date="2012" name="Genet. Mol. Biol.">
        <title>Analysis of 16S rRNA and mxaF genes revealing insights into Methylobacterium niche-specific plant association.</title>
        <authorList>
            <person name="Dourado M.N."/>
            <person name="Andreote F.D."/>
            <person name="Dini-Andreote F."/>
            <person name="Conti R."/>
            <person name="Araujo J.M."/>
            <person name="Araujo W.L."/>
        </authorList>
    </citation>
    <scope>NUCLEOTIDE SEQUENCE [LARGE SCALE GENOMIC DNA]</scope>
    <source>
        <strain evidence="1 2">TC3-10</strain>
    </source>
</reference>
<dbReference type="RefSeq" id="WP_331300594.1">
    <property type="nucleotide sequence ID" value="NZ_MLCA01000001.1"/>
</dbReference>
<evidence type="ECO:0000313" key="2">
    <source>
        <dbReference type="Proteomes" id="UP001355206"/>
    </source>
</evidence>
<dbReference type="Gene3D" id="3.90.1570.10">
    <property type="entry name" value="tt1808, chain A"/>
    <property type="match status" value="1"/>
</dbReference>
<dbReference type="EMBL" id="MLCA01000001">
    <property type="protein sequence ID" value="MEE7489275.1"/>
    <property type="molecule type" value="Genomic_DNA"/>
</dbReference>
<sequence>MALAAKRDARMDGSEFRLWIEGRPAHERWELLDGEPVLLAPPRERHQRIVMNLAGRLDALAEPRGCRAMPGLAVLPIVYSDGARVEVWRRAGDDWSVAALGPGGTVSLPELDGAVPVRDLYRGLAF</sequence>
<protein>
    <recommendedName>
        <fullName evidence="3">Uma2 family endonuclease</fullName>
    </recommendedName>
</protein>
<dbReference type="Proteomes" id="UP001355206">
    <property type="component" value="Unassembled WGS sequence"/>
</dbReference>
<organism evidence="1 2">
    <name type="scientific">Methylobacterium oryzae</name>
    <dbReference type="NCBI Taxonomy" id="334852"/>
    <lineage>
        <taxon>Bacteria</taxon>
        <taxon>Pseudomonadati</taxon>
        <taxon>Pseudomonadota</taxon>
        <taxon>Alphaproteobacteria</taxon>
        <taxon>Hyphomicrobiales</taxon>
        <taxon>Methylobacteriaceae</taxon>
        <taxon>Methylobacterium</taxon>
    </lineage>
</organism>
<evidence type="ECO:0000313" key="1">
    <source>
        <dbReference type="EMBL" id="MEE7489275.1"/>
    </source>
</evidence>
<gene>
    <name evidence="1" type="ORF">MOTC310_01805</name>
</gene>
<dbReference type="InterPro" id="IPR008538">
    <property type="entry name" value="Uma2"/>
</dbReference>
<keyword evidence="2" id="KW-1185">Reference proteome</keyword>